<comment type="caution">
    <text evidence="2">The sequence shown here is derived from an EMBL/GenBank/DDBJ whole genome shotgun (WGS) entry which is preliminary data.</text>
</comment>
<accession>A0A2G9LJG5</accession>
<accession>A0A2H9RD83</accession>
<accession>A0A2H9P9Q9</accession>
<dbReference type="Proteomes" id="UP000228888">
    <property type="component" value="Unassembled WGS sequence"/>
</dbReference>
<dbReference type="EMBL" id="PETW01000001">
    <property type="protein sequence ID" value="PIV46660.1"/>
    <property type="molecule type" value="Genomic_DNA"/>
</dbReference>
<dbReference type="Proteomes" id="UP000228989">
    <property type="component" value="Unassembled WGS sequence"/>
</dbReference>
<proteinExistence type="predicted"/>
<evidence type="ECO:0000313" key="8">
    <source>
        <dbReference type="EMBL" id="PJB04168.1"/>
    </source>
</evidence>
<evidence type="ECO:0000313" key="2">
    <source>
        <dbReference type="EMBL" id="PIN66679.1"/>
    </source>
</evidence>
<dbReference type="EMBL" id="PFMG01000056">
    <property type="protein sequence ID" value="PIY99684.1"/>
    <property type="molecule type" value="Genomic_DNA"/>
</dbReference>
<keyword evidence="1" id="KW-0812">Transmembrane</keyword>
<reference evidence="10 11" key="2">
    <citation type="submission" date="2017-09" db="EMBL/GenBank/DDBJ databases">
        <title>Depth-based differentiation of microbial function through sediment-hosted aquifers and enrichment of novel symbionts in the deep terrestrial subsurface.</title>
        <authorList>
            <person name="Probst A.J."/>
            <person name="Ladd B."/>
            <person name="Jarett J.K."/>
            <person name="Geller-Mcgrath D.E."/>
            <person name="Sieber C.M.K."/>
            <person name="Emerson J.B."/>
            <person name="Anantharaman K."/>
            <person name="Thomas B.C."/>
            <person name="Malmstrom R."/>
            <person name="Stieglmeier M."/>
            <person name="Klingl A."/>
            <person name="Woyke T."/>
            <person name="Ryan C.M."/>
            <person name="Banfield J.F."/>
        </authorList>
    </citation>
    <scope>NUCLEOTIDE SEQUENCE [LARGE SCALE GENOMIC DNA]</scope>
</reference>
<evidence type="ECO:0000313" key="12">
    <source>
        <dbReference type="Proteomes" id="UP000229789"/>
    </source>
</evidence>
<keyword evidence="1" id="KW-0472">Membrane</keyword>
<feature type="transmembrane region" description="Helical" evidence="1">
    <location>
        <begin position="40"/>
        <end position="65"/>
    </location>
</feature>
<dbReference type="AlphaFoldDB" id="A0A2G9LJG5"/>
<protein>
    <submittedName>
        <fullName evidence="2">Uncharacterized protein</fullName>
    </submittedName>
</protein>
<accession>A0A2H9QSJ3</accession>
<evidence type="ECO:0000256" key="1">
    <source>
        <dbReference type="SAM" id="Phobius"/>
    </source>
</evidence>
<dbReference type="Proteomes" id="UP000231449">
    <property type="component" value="Unassembled WGS sequence"/>
</dbReference>
<dbReference type="Proteomes" id="UP000229789">
    <property type="component" value="Unassembled WGS sequence"/>
</dbReference>
<accession>A0A2H9N3T7</accession>
<evidence type="ECO:0000313" key="5">
    <source>
        <dbReference type="EMBL" id="PIV89702.1"/>
    </source>
</evidence>
<evidence type="ECO:0000313" key="6">
    <source>
        <dbReference type="EMBL" id="PIX28072.1"/>
    </source>
</evidence>
<evidence type="ECO:0000313" key="7">
    <source>
        <dbReference type="EMBL" id="PIY99684.1"/>
    </source>
</evidence>
<gene>
    <name evidence="9" type="ORF">CO072_01245</name>
    <name evidence="8" type="ORF">CO124_00865</name>
    <name evidence="4" type="ORF">COS22_00055</name>
    <name evidence="3" type="ORF">COS45_01615</name>
    <name evidence="5" type="ORF">COW47_01405</name>
    <name evidence="2" type="ORF">COW69_00915</name>
    <name evidence="7" type="ORF">COY63_02235</name>
    <name evidence="6" type="ORF">COZ66_01500</name>
</gene>
<evidence type="ECO:0000313" key="4">
    <source>
        <dbReference type="EMBL" id="PIV46660.1"/>
    </source>
</evidence>
<dbReference type="Proteomes" id="UP000231232">
    <property type="component" value="Unassembled WGS sequence"/>
</dbReference>
<evidence type="ECO:0000313" key="10">
    <source>
        <dbReference type="Proteomes" id="UP000228874"/>
    </source>
</evidence>
<keyword evidence="1" id="KW-1133">Transmembrane helix</keyword>
<dbReference type="Proteomes" id="UP000230713">
    <property type="component" value="Unassembled WGS sequence"/>
</dbReference>
<evidence type="ECO:0000313" key="11">
    <source>
        <dbReference type="Proteomes" id="UP000228888"/>
    </source>
</evidence>
<accession>A0A2H9MMT1</accession>
<evidence type="ECO:0000313" key="3">
    <source>
        <dbReference type="EMBL" id="PIV13683.1"/>
    </source>
</evidence>
<name>A0A2G9LJG5_HUBC1</name>
<reference evidence="2 12" key="1">
    <citation type="submission" date="2017-09" db="EMBL/GenBank/DDBJ databases">
        <title>Depth-based differentiation of microbial function through sediment-hosted aquifers and enrichment of novel symbionts in the deep terrestrial subsurface.</title>
        <authorList>
            <person name="Probst A.J."/>
            <person name="Ladd B."/>
            <person name="Jarett J.K."/>
            <person name="Geller-Mcgrath D.E."/>
            <person name="Sieber C.M."/>
            <person name="Emerson J.B."/>
            <person name="Anantharaman K."/>
            <person name="Thomas B.C."/>
            <person name="Malmstrom R."/>
            <person name="Stieglmeier M."/>
            <person name="Klingl A."/>
            <person name="Woyke T."/>
            <person name="Ryan C.M."/>
            <person name="Banfield J.F."/>
        </authorList>
    </citation>
    <scope>NUCLEOTIDE SEQUENCE [LARGE SCALE GENOMIC DNA]</scope>
    <source>
        <strain evidence="4">CG02_land_8_20_14_3_00_31_209</strain>
        <strain evidence="3">CG03_land_8_20_14_0_80_31_114</strain>
        <strain evidence="5">CG17_big_fil_post_rev_8_21_14_2_50_31_73</strain>
        <strain evidence="2">CG18_big_fil_WC_8_21_14_2_50_31_19</strain>
        <strain evidence="7">CG_4_10_14_0_8_um_filter_31_133</strain>
        <strain evidence="6">CG_4_8_14_3_um_filter</strain>
        <strain evidence="9">CG_4_9_14_0_8_um_filter_31_21</strain>
        <strain evidence="8">CG_4_9_14_3_um_filter_31_125</strain>
    </source>
</reference>
<dbReference type="Proteomes" id="UP000228874">
    <property type="component" value="Unassembled WGS sequence"/>
</dbReference>
<evidence type="ECO:0000313" key="9">
    <source>
        <dbReference type="EMBL" id="PJC01453.1"/>
    </source>
</evidence>
<sequence>MAVELSITQIGLIILTILGGILILYYVGSWFATIISGEKLIEVFLLFIDGFVQLGQKLGGLVGWIGQVFK</sequence>
<dbReference type="Proteomes" id="UP000230477">
    <property type="component" value="Unassembled WGS sequence"/>
</dbReference>
<dbReference type="EMBL" id="PCUF01000008">
    <property type="protein sequence ID" value="PIN66679.1"/>
    <property type="molecule type" value="Genomic_DNA"/>
</dbReference>
<accession>A0A2H9M2A6</accession>
<organism evidence="2 12">
    <name type="scientific">Huberarchaeum crystalense</name>
    <dbReference type="NCBI Taxonomy" id="2014257"/>
    <lineage>
        <taxon>Archaea</taxon>
        <taxon>Candidatus Huberarchaeota</taxon>
        <taxon>Candidatus Huberarchaeia</taxon>
        <taxon>Candidatus Huberarchaeales</taxon>
        <taxon>Candidatus Huberarchaeaceae</taxon>
        <taxon>Candidatus Huberarchaeum</taxon>
    </lineage>
</organism>
<dbReference type="EMBL" id="PEUT01000039">
    <property type="protein sequence ID" value="PIV13683.1"/>
    <property type="molecule type" value="Genomic_DNA"/>
</dbReference>
<dbReference type="EMBL" id="PFUW01000016">
    <property type="protein sequence ID" value="PJB04168.1"/>
    <property type="molecule type" value="Genomic_DNA"/>
</dbReference>
<feature type="transmembrane region" description="Helical" evidence="1">
    <location>
        <begin position="6"/>
        <end position="28"/>
    </location>
</feature>
<dbReference type="EMBL" id="PFFF01000033">
    <property type="protein sequence ID" value="PIV89702.1"/>
    <property type="molecule type" value="Genomic_DNA"/>
</dbReference>
<accession>A0A2H9M823</accession>
<dbReference type="EMBL" id="PFIH01000035">
    <property type="protein sequence ID" value="PIX28072.1"/>
    <property type="molecule type" value="Genomic_DNA"/>
</dbReference>
<dbReference type="EMBL" id="PFSX01000029">
    <property type="protein sequence ID" value="PJC01453.1"/>
    <property type="molecule type" value="Genomic_DNA"/>
</dbReference>